<protein>
    <submittedName>
        <fullName evidence="1">Uncharacterized protein</fullName>
    </submittedName>
</protein>
<dbReference type="PANTHER" id="PTHR46579">
    <property type="entry name" value="F5/8 TYPE C DOMAIN-CONTAINING PROTEIN-RELATED"/>
    <property type="match status" value="1"/>
</dbReference>
<accession>A0A167P7G9</accession>
<dbReference type="EMBL" id="KV440974">
    <property type="protein sequence ID" value="OAD77404.1"/>
    <property type="molecule type" value="Genomic_DNA"/>
</dbReference>
<name>A0A167P7G9_PHYB8</name>
<gene>
    <name evidence="1" type="ORF">PHYBLDRAFT_141291</name>
</gene>
<organism evidence="1 2">
    <name type="scientific">Phycomyces blakesleeanus (strain ATCC 8743b / DSM 1359 / FGSC 10004 / NBRC 33097 / NRRL 1555)</name>
    <dbReference type="NCBI Taxonomy" id="763407"/>
    <lineage>
        <taxon>Eukaryota</taxon>
        <taxon>Fungi</taxon>
        <taxon>Fungi incertae sedis</taxon>
        <taxon>Mucoromycota</taxon>
        <taxon>Mucoromycotina</taxon>
        <taxon>Mucoromycetes</taxon>
        <taxon>Mucorales</taxon>
        <taxon>Phycomycetaceae</taxon>
        <taxon>Phycomyces</taxon>
    </lineage>
</organism>
<dbReference type="Proteomes" id="UP000077315">
    <property type="component" value="Unassembled WGS sequence"/>
</dbReference>
<dbReference type="AlphaFoldDB" id="A0A167P7G9"/>
<proteinExistence type="predicted"/>
<sequence length="121" mass="14050">MERENGVRQLELHELVHSNAVEYTIIDLMHNLFFGTPKLIMKKWISTGLISNAHLIAMQDDADKLHKSWYLVYSPAVLSGSLPQKHFDNWMCFFNACWYLAMPSLTYKNLAEAHFCLELFG</sequence>
<evidence type="ECO:0000313" key="2">
    <source>
        <dbReference type="Proteomes" id="UP000077315"/>
    </source>
</evidence>
<evidence type="ECO:0000313" key="1">
    <source>
        <dbReference type="EMBL" id="OAD77404.1"/>
    </source>
</evidence>
<reference evidence="2" key="1">
    <citation type="submission" date="2015-06" db="EMBL/GenBank/DDBJ databases">
        <title>Expansion of signal transduction pathways in fungi by whole-genome duplication.</title>
        <authorList>
            <consortium name="DOE Joint Genome Institute"/>
            <person name="Corrochano L.M."/>
            <person name="Kuo A."/>
            <person name="Marcet-Houben M."/>
            <person name="Polaino S."/>
            <person name="Salamov A."/>
            <person name="Villalobos J.M."/>
            <person name="Alvarez M.I."/>
            <person name="Avalos J."/>
            <person name="Benito E.P."/>
            <person name="Benoit I."/>
            <person name="Burger G."/>
            <person name="Camino L.P."/>
            <person name="Canovas D."/>
            <person name="Cerda-Olmedo E."/>
            <person name="Cheng J.-F."/>
            <person name="Dominguez A."/>
            <person name="Elias M."/>
            <person name="Eslava A.P."/>
            <person name="Glaser F."/>
            <person name="Grimwood J."/>
            <person name="Gutierrez G."/>
            <person name="Heitman J."/>
            <person name="Henrissat B."/>
            <person name="Iturriaga E.A."/>
            <person name="Lang B.F."/>
            <person name="Lavin J.L."/>
            <person name="Lee S."/>
            <person name="Li W."/>
            <person name="Lindquist E."/>
            <person name="Lopez-Garcia S."/>
            <person name="Luque E.M."/>
            <person name="Marcos A.T."/>
            <person name="Martin J."/>
            <person name="McCluskey K."/>
            <person name="Medina H.R."/>
            <person name="Miralles-Duran A."/>
            <person name="Miyazaki A."/>
            <person name="Munoz-Torres E."/>
            <person name="Oguiza J.A."/>
            <person name="Ohm R."/>
            <person name="Olmedo M."/>
            <person name="Orejas M."/>
            <person name="Ortiz-Castellanos L."/>
            <person name="Pisabarro A.G."/>
            <person name="Rodriguez-Romero J."/>
            <person name="Ruiz-Herrera J."/>
            <person name="Ruiz-Vazquez R."/>
            <person name="Sanz C."/>
            <person name="Schackwitz W."/>
            <person name="Schmutz J."/>
            <person name="Shahriari M."/>
            <person name="Shelest E."/>
            <person name="Silva-Franco F."/>
            <person name="Soanes D."/>
            <person name="Syed K."/>
            <person name="Tagua V.G."/>
            <person name="Talbot N.J."/>
            <person name="Thon M."/>
            <person name="De vries R.P."/>
            <person name="Wiebenga A."/>
            <person name="Yadav J.S."/>
            <person name="Braun E.L."/>
            <person name="Baker S."/>
            <person name="Garre V."/>
            <person name="Horwitz B."/>
            <person name="Torres-Martinez S."/>
            <person name="Idnurm A."/>
            <person name="Herrera-Estrella A."/>
            <person name="Gabaldon T."/>
            <person name="Grigoriev I.V."/>
        </authorList>
    </citation>
    <scope>NUCLEOTIDE SEQUENCE [LARGE SCALE GENOMIC DNA]</scope>
    <source>
        <strain evidence="2">NRRL 1555(-)</strain>
    </source>
</reference>
<dbReference type="InParanoid" id="A0A167P7G9"/>
<dbReference type="PANTHER" id="PTHR46579:SF2">
    <property type="entry name" value="C2H2-TYPE DOMAIN-CONTAINING PROTEIN"/>
    <property type="match status" value="1"/>
</dbReference>
<dbReference type="VEuPathDB" id="FungiDB:PHYBLDRAFT_141291"/>
<dbReference type="RefSeq" id="XP_018295444.1">
    <property type="nucleotide sequence ID" value="XM_018430558.1"/>
</dbReference>
<dbReference type="GeneID" id="28991464"/>
<keyword evidence="2" id="KW-1185">Reference proteome</keyword>